<reference evidence="20 21" key="1">
    <citation type="submission" date="2017-06" db="EMBL/GenBank/DDBJ databases">
        <authorList>
            <person name="Kim H.J."/>
            <person name="Triplett B.A."/>
        </authorList>
    </citation>
    <scope>NUCLEOTIDE SEQUENCE [LARGE SCALE GENOMIC DNA]</scope>
    <source>
        <strain evidence="20 21">13146</strain>
    </source>
</reference>
<dbReference type="InterPro" id="IPR001650">
    <property type="entry name" value="Helicase_C-like"/>
</dbReference>
<evidence type="ECO:0000259" key="17">
    <source>
        <dbReference type="PROSITE" id="PS50967"/>
    </source>
</evidence>
<comment type="caution">
    <text evidence="20">The sequence shown here is derived from an EMBL/GenBank/DDBJ whole genome shotgun (WGS) entry which is preliminary data.</text>
</comment>
<keyword evidence="9" id="KW-0862">Zinc</keyword>
<keyword evidence="10" id="KW-0067">ATP-binding</keyword>
<dbReference type="InterPro" id="IPR002121">
    <property type="entry name" value="HRDC_dom"/>
</dbReference>
<keyword evidence="13" id="KW-0234">DNA repair</keyword>
<dbReference type="Pfam" id="PF16124">
    <property type="entry name" value="RecQ_Zn_bind"/>
    <property type="match status" value="1"/>
</dbReference>
<dbReference type="SMART" id="SM00487">
    <property type="entry name" value="DEXDc"/>
    <property type="match status" value="1"/>
</dbReference>
<dbReference type="NCBIfam" id="TIGR01389">
    <property type="entry name" value="recQ"/>
    <property type="match status" value="1"/>
</dbReference>
<dbReference type="PROSITE" id="PS50967">
    <property type="entry name" value="HRDC"/>
    <property type="match status" value="1"/>
</dbReference>
<evidence type="ECO:0000256" key="7">
    <source>
        <dbReference type="ARBA" id="ARBA00022801"/>
    </source>
</evidence>
<dbReference type="Pfam" id="PF00271">
    <property type="entry name" value="Helicase_C"/>
    <property type="match status" value="1"/>
</dbReference>
<dbReference type="FunFam" id="3.40.50.300:FF:000296">
    <property type="entry name" value="ATP-dependent DNA helicase RecQ"/>
    <property type="match status" value="1"/>
</dbReference>
<dbReference type="InterPro" id="IPR004589">
    <property type="entry name" value="DNA_helicase_ATP-dep_RecQ"/>
</dbReference>
<dbReference type="EC" id="5.6.2.4" evidence="16"/>
<evidence type="ECO:0000256" key="14">
    <source>
        <dbReference type="ARBA" id="ARBA00023235"/>
    </source>
</evidence>
<dbReference type="OrthoDB" id="9760034at2"/>
<dbReference type="GO" id="GO:0005524">
    <property type="term" value="F:ATP binding"/>
    <property type="evidence" value="ECO:0007669"/>
    <property type="project" value="UniProtKB-KW"/>
</dbReference>
<dbReference type="Gene3D" id="1.10.10.10">
    <property type="entry name" value="Winged helix-like DNA-binding domain superfamily/Winged helix DNA-binding domain"/>
    <property type="match status" value="1"/>
</dbReference>
<evidence type="ECO:0000313" key="21">
    <source>
        <dbReference type="Proteomes" id="UP000198157"/>
    </source>
</evidence>
<dbReference type="GO" id="GO:0009432">
    <property type="term" value="P:SOS response"/>
    <property type="evidence" value="ECO:0007669"/>
    <property type="project" value="UniProtKB-UniRule"/>
</dbReference>
<dbReference type="GO" id="GO:0046872">
    <property type="term" value="F:metal ion binding"/>
    <property type="evidence" value="ECO:0007669"/>
    <property type="project" value="UniProtKB-KW"/>
</dbReference>
<keyword evidence="6" id="KW-0227">DNA damage</keyword>
<dbReference type="Gene3D" id="3.40.50.300">
    <property type="entry name" value="P-loop containing nucleotide triphosphate hydrolases"/>
    <property type="match status" value="2"/>
</dbReference>
<dbReference type="GO" id="GO:0005737">
    <property type="term" value="C:cytoplasm"/>
    <property type="evidence" value="ECO:0007669"/>
    <property type="project" value="TreeGrafter"/>
</dbReference>
<evidence type="ECO:0000256" key="16">
    <source>
        <dbReference type="NCBIfam" id="TIGR01389"/>
    </source>
</evidence>
<dbReference type="CDD" id="cd17920">
    <property type="entry name" value="DEXHc_RecQ"/>
    <property type="match status" value="1"/>
</dbReference>
<dbReference type="SMART" id="SM00956">
    <property type="entry name" value="RQC"/>
    <property type="match status" value="1"/>
</dbReference>
<feature type="domain" description="HRDC" evidence="17">
    <location>
        <begin position="527"/>
        <end position="601"/>
    </location>
</feature>
<evidence type="ECO:0000256" key="1">
    <source>
        <dbReference type="ARBA" id="ARBA00001946"/>
    </source>
</evidence>
<dbReference type="GO" id="GO:0016787">
    <property type="term" value="F:hydrolase activity"/>
    <property type="evidence" value="ECO:0007669"/>
    <property type="project" value="UniProtKB-KW"/>
</dbReference>
<feature type="domain" description="Helicase C-terminal" evidence="19">
    <location>
        <begin position="216"/>
        <end position="363"/>
    </location>
</feature>
<gene>
    <name evidence="20" type="primary">recQ</name>
    <name evidence="20" type="ORF">CEE60_05350</name>
</gene>
<dbReference type="SUPFAM" id="SSF52540">
    <property type="entry name" value="P-loop containing nucleoside triphosphate hydrolases"/>
    <property type="match status" value="2"/>
</dbReference>
<protein>
    <recommendedName>
        <fullName evidence="16">DNA helicase RecQ</fullName>
        <ecNumber evidence="16">5.6.2.4</ecNumber>
    </recommendedName>
</protein>
<evidence type="ECO:0000256" key="15">
    <source>
        <dbReference type="ARBA" id="ARBA00034617"/>
    </source>
</evidence>
<dbReference type="FunFam" id="3.40.50.300:FF:000156">
    <property type="entry name" value="ATP-dependent DNA helicase recQ"/>
    <property type="match status" value="1"/>
</dbReference>
<dbReference type="Pfam" id="PF00570">
    <property type="entry name" value="HRDC"/>
    <property type="match status" value="1"/>
</dbReference>
<dbReference type="FunFam" id="1.10.10.10:FF:000175">
    <property type="entry name" value="ATP-dependent DNA helicase RecQ"/>
    <property type="match status" value="1"/>
</dbReference>
<dbReference type="EMBL" id="NIVS01000012">
    <property type="protein sequence ID" value="OWQ55344.1"/>
    <property type="molecule type" value="Genomic_DNA"/>
</dbReference>
<dbReference type="InterPro" id="IPR010997">
    <property type="entry name" value="HRDC-like_sf"/>
</dbReference>
<dbReference type="GO" id="GO:0009378">
    <property type="term" value="F:four-way junction helicase activity"/>
    <property type="evidence" value="ECO:0007669"/>
    <property type="project" value="TreeGrafter"/>
</dbReference>
<evidence type="ECO:0000256" key="11">
    <source>
        <dbReference type="ARBA" id="ARBA00023125"/>
    </source>
</evidence>
<dbReference type="PROSITE" id="PS51194">
    <property type="entry name" value="HELICASE_CTER"/>
    <property type="match status" value="1"/>
</dbReference>
<dbReference type="GO" id="GO:0006281">
    <property type="term" value="P:DNA repair"/>
    <property type="evidence" value="ECO:0007669"/>
    <property type="project" value="UniProtKB-KW"/>
</dbReference>
<dbReference type="Gene3D" id="1.10.150.80">
    <property type="entry name" value="HRDC domain"/>
    <property type="match status" value="1"/>
</dbReference>
<keyword evidence="5" id="KW-0547">Nucleotide-binding</keyword>
<dbReference type="InterPro" id="IPR027417">
    <property type="entry name" value="P-loop_NTPase"/>
</dbReference>
<dbReference type="InterPro" id="IPR018982">
    <property type="entry name" value="RQC_domain"/>
</dbReference>
<dbReference type="GO" id="GO:0003677">
    <property type="term" value="F:DNA binding"/>
    <property type="evidence" value="ECO:0007669"/>
    <property type="project" value="UniProtKB-KW"/>
</dbReference>
<dbReference type="NCBIfam" id="TIGR00614">
    <property type="entry name" value="recQ_fam"/>
    <property type="match status" value="1"/>
</dbReference>
<dbReference type="InterPro" id="IPR032284">
    <property type="entry name" value="RecQ_Zn-bd"/>
</dbReference>
<dbReference type="InterPro" id="IPR011545">
    <property type="entry name" value="DEAD/DEAH_box_helicase_dom"/>
</dbReference>
<dbReference type="SUPFAM" id="SSF47819">
    <property type="entry name" value="HRDC-like"/>
    <property type="match status" value="1"/>
</dbReference>
<organism evidence="20 21">
    <name type="scientific">Stenotrophomonas maltophilia</name>
    <name type="common">Pseudomonas maltophilia</name>
    <name type="synonym">Xanthomonas maltophilia</name>
    <dbReference type="NCBI Taxonomy" id="40324"/>
    <lineage>
        <taxon>Bacteria</taxon>
        <taxon>Pseudomonadati</taxon>
        <taxon>Pseudomonadota</taxon>
        <taxon>Gammaproteobacteria</taxon>
        <taxon>Lysobacterales</taxon>
        <taxon>Lysobacteraceae</taxon>
        <taxon>Stenotrophomonas</taxon>
        <taxon>Stenotrophomonas maltophilia group</taxon>
    </lineage>
</organism>
<dbReference type="Proteomes" id="UP000198157">
    <property type="component" value="Unassembled WGS sequence"/>
</dbReference>
<evidence type="ECO:0000259" key="18">
    <source>
        <dbReference type="PROSITE" id="PS51192"/>
    </source>
</evidence>
<dbReference type="GO" id="GO:0006260">
    <property type="term" value="P:DNA replication"/>
    <property type="evidence" value="ECO:0007669"/>
    <property type="project" value="InterPro"/>
</dbReference>
<evidence type="ECO:0000256" key="6">
    <source>
        <dbReference type="ARBA" id="ARBA00022763"/>
    </source>
</evidence>
<dbReference type="GO" id="GO:0006310">
    <property type="term" value="P:DNA recombination"/>
    <property type="evidence" value="ECO:0007669"/>
    <property type="project" value="UniProtKB-UniRule"/>
</dbReference>
<dbReference type="PANTHER" id="PTHR13710:SF105">
    <property type="entry name" value="ATP-DEPENDENT DNA HELICASE Q1"/>
    <property type="match status" value="1"/>
</dbReference>
<dbReference type="GO" id="GO:0030894">
    <property type="term" value="C:replisome"/>
    <property type="evidence" value="ECO:0007669"/>
    <property type="project" value="TreeGrafter"/>
</dbReference>
<evidence type="ECO:0000313" key="20">
    <source>
        <dbReference type="EMBL" id="OWQ55344.1"/>
    </source>
</evidence>
<keyword evidence="8 20" id="KW-0347">Helicase</keyword>
<dbReference type="GO" id="GO:0043138">
    <property type="term" value="F:3'-5' DNA helicase activity"/>
    <property type="evidence" value="ECO:0007669"/>
    <property type="project" value="UniProtKB-EC"/>
</dbReference>
<evidence type="ECO:0000256" key="8">
    <source>
        <dbReference type="ARBA" id="ARBA00022806"/>
    </source>
</evidence>
<dbReference type="Pfam" id="PF00270">
    <property type="entry name" value="DEAD"/>
    <property type="match status" value="1"/>
</dbReference>
<dbReference type="InterPro" id="IPR006293">
    <property type="entry name" value="DNA_helicase_ATP-dep_RecQ_bac"/>
</dbReference>
<dbReference type="SMART" id="SM00490">
    <property type="entry name" value="HELICc"/>
    <property type="match status" value="1"/>
</dbReference>
<dbReference type="PROSITE" id="PS51192">
    <property type="entry name" value="HELICASE_ATP_BIND_1"/>
    <property type="match status" value="1"/>
</dbReference>
<evidence type="ECO:0000256" key="12">
    <source>
        <dbReference type="ARBA" id="ARBA00023172"/>
    </source>
</evidence>
<dbReference type="InterPro" id="IPR014001">
    <property type="entry name" value="Helicase_ATP-bd"/>
</dbReference>
<comment type="cofactor">
    <cofactor evidence="2">
        <name>Zn(2+)</name>
        <dbReference type="ChEBI" id="CHEBI:29105"/>
    </cofactor>
</comment>
<name>A0A246HPC6_STEMA</name>
<evidence type="ECO:0000256" key="3">
    <source>
        <dbReference type="ARBA" id="ARBA00005446"/>
    </source>
</evidence>
<dbReference type="FunFam" id="1.10.150.80:FF:000002">
    <property type="entry name" value="ATP-dependent DNA helicase RecQ"/>
    <property type="match status" value="1"/>
</dbReference>
<evidence type="ECO:0000256" key="4">
    <source>
        <dbReference type="ARBA" id="ARBA00022723"/>
    </source>
</evidence>
<keyword evidence="14" id="KW-0413">Isomerase</keyword>
<dbReference type="Pfam" id="PF09382">
    <property type="entry name" value="RQC"/>
    <property type="match status" value="1"/>
</dbReference>
<evidence type="ECO:0000256" key="13">
    <source>
        <dbReference type="ARBA" id="ARBA00023204"/>
    </source>
</evidence>
<dbReference type="InterPro" id="IPR036388">
    <property type="entry name" value="WH-like_DNA-bd_sf"/>
</dbReference>
<dbReference type="PANTHER" id="PTHR13710">
    <property type="entry name" value="DNA HELICASE RECQ FAMILY MEMBER"/>
    <property type="match status" value="1"/>
</dbReference>
<dbReference type="CDD" id="cd18794">
    <property type="entry name" value="SF2_C_RecQ"/>
    <property type="match status" value="1"/>
</dbReference>
<keyword evidence="12" id="KW-0233">DNA recombination</keyword>
<dbReference type="GO" id="GO:0043590">
    <property type="term" value="C:bacterial nucleoid"/>
    <property type="evidence" value="ECO:0007669"/>
    <property type="project" value="TreeGrafter"/>
</dbReference>
<sequence>MSSRPAHDLLSRIFGYDEFRGPQQAIVEHVAAGNDALVLMPTGGGKSLCYQVPSLLRDGTGIVISPLIALMQDQVEALRQLGVRAEYLNSTLDGETSARVERELLAGELDMLYVAPERLLTGRFLSLLSRSRIALFAIDEAHCVSQWGHDFRPEYRQLTVLHERWPDVPRIALTATADPPTQREIAERLDLTNAQHFVSSFDRPNIRYTVVQKDNAKRQLLDFLKVHRGAAGIVYCMSRRKVEETAEFLCKEGMNALPYHAGLPAEVRAANQRRFLREDGIVMCATIAFGMGIDKPDVRFVAHTDLPKSMEGYYQETGRAGRDGEPAEAWLCYGLGDVVLLKQMIEQSEAGEERKSLERSKLDHLLGYCESMQCRRQVLLAGFGETYPQPCGNCDNCLLPPDAWDASVAAQKALSCVYRSGQRFGVGHLIDILRGGDNEKVRQFGHTELSTYGIGKDLDARTWRSVFRQLVAASLLEVDSSAYGGLRLTDGSRGVLKGQRKVMMRRESPKAARERDRSGQRTGLSVLPQDLALFNALRGLRAELAREQNVPAFVIFHDSTLRNIAEQRPTSVDALGRVGGIGGTKLARYGDRLVEIVREEG</sequence>
<comment type="similarity">
    <text evidence="3">Belongs to the helicase family. RecQ subfamily.</text>
</comment>
<comment type="catalytic activity">
    <reaction evidence="15">
        <text>Couples ATP hydrolysis with the unwinding of duplex DNA by translocating in the 3'-5' direction.</text>
        <dbReference type="EC" id="5.6.2.4"/>
    </reaction>
</comment>
<dbReference type="AlphaFoldDB" id="A0A246HPC6"/>
<dbReference type="InterPro" id="IPR044876">
    <property type="entry name" value="HRDC_dom_sf"/>
</dbReference>
<evidence type="ECO:0000259" key="19">
    <source>
        <dbReference type="PROSITE" id="PS51194"/>
    </source>
</evidence>
<keyword evidence="4" id="KW-0479">Metal-binding</keyword>
<comment type="cofactor">
    <cofactor evidence="1">
        <name>Mg(2+)</name>
        <dbReference type="ChEBI" id="CHEBI:18420"/>
    </cofactor>
</comment>
<dbReference type="SMART" id="SM00341">
    <property type="entry name" value="HRDC"/>
    <property type="match status" value="1"/>
</dbReference>
<evidence type="ECO:0000256" key="10">
    <source>
        <dbReference type="ARBA" id="ARBA00022840"/>
    </source>
</evidence>
<keyword evidence="11" id="KW-0238">DNA-binding</keyword>
<evidence type="ECO:0000256" key="2">
    <source>
        <dbReference type="ARBA" id="ARBA00001947"/>
    </source>
</evidence>
<evidence type="ECO:0000256" key="9">
    <source>
        <dbReference type="ARBA" id="ARBA00022833"/>
    </source>
</evidence>
<feature type="domain" description="Helicase ATP-binding" evidence="18">
    <location>
        <begin position="27"/>
        <end position="195"/>
    </location>
</feature>
<evidence type="ECO:0000256" key="5">
    <source>
        <dbReference type="ARBA" id="ARBA00022741"/>
    </source>
</evidence>
<accession>A0A246HPC6</accession>
<keyword evidence="7" id="KW-0378">Hydrolase</keyword>
<proteinExistence type="inferred from homology"/>